<evidence type="ECO:0000256" key="3">
    <source>
        <dbReference type="ARBA" id="ARBA00022490"/>
    </source>
</evidence>
<sequence length="615" mass="69478">MLYFMYYHCSIESCVEGNEEKKPRGVSLRRLSRPRHSDERPPATSDSNGTQSDTEVGKISGPIIRVNNGGLVPSDAPLEMSRVGAWALSFEKLIEDPAGLHTFAEFLKKEYSHENIYFWTACERYRMLTDEEDRREMAKAIFDRHLGMSASEPVNVDSQARQVAQDGLANPDEFLFTAAQKQIFNLMKFDSYSRFLKSDLYNTCLTHDRKGLPLPYPGEDTLDPDLGIFFENKERRRKSLLPWHRKDRSKSKDRGEAEYWRKKKLGHRTPSESSSARYDLSDSHTSLSSSDFAPANRAVSKESLTSGEAVSLSGSEGLSLCRFILPDQSNSVLAVKSGETVKELVRQLLDRRRINFTEFNVVLTKGNKVVDLNKDSTVLGGYEVRLERMVLFSLYLPSRKTVIVKAKPHKLVSEVLKPILSKYGLKLDLMVIHKCGETKPISLKGSVTDLDGEKLIVQTKEEVKEWSEPGRVPKRNTTLDEITNKVFADLLNGKTKSSFDDLGILDFDSRSTKTEPTSETSSIIGSFGRRESLSLERNLPSRQSGSGRGLLGDNSFGSKRNPSTYNIKTKQENADLYEGLKRAQMYRLDDQRGTEINFELPDFLKSDRGQEDISS</sequence>
<dbReference type="CDD" id="cd17067">
    <property type="entry name" value="RBD2_RGS12_like"/>
    <property type="match status" value="1"/>
</dbReference>
<keyword evidence="3" id="KW-0963">Cytoplasm</keyword>
<reference evidence="8 9" key="1">
    <citation type="journal article" date="2019" name="PLoS Biol.">
        <title>Sex chromosomes control vertical transmission of feminizing Wolbachia symbionts in an isopod.</title>
        <authorList>
            <person name="Becking T."/>
            <person name="Chebbi M.A."/>
            <person name="Giraud I."/>
            <person name="Moumen B."/>
            <person name="Laverre T."/>
            <person name="Caubet Y."/>
            <person name="Peccoud J."/>
            <person name="Gilbert C."/>
            <person name="Cordaux R."/>
        </authorList>
    </citation>
    <scope>NUCLEOTIDE SEQUENCE [LARGE SCALE GENOMIC DNA]</scope>
    <source>
        <strain evidence="8">ANa2</strain>
        <tissue evidence="8">Whole body excluding digestive tract and cuticle</tissue>
    </source>
</reference>
<dbReference type="InterPro" id="IPR046995">
    <property type="entry name" value="RGS10/12/14-like"/>
</dbReference>
<evidence type="ECO:0000256" key="1">
    <source>
        <dbReference type="ARBA" id="ARBA00004496"/>
    </source>
</evidence>
<feature type="domain" description="RGS" evidence="6">
    <location>
        <begin position="89"/>
        <end position="205"/>
    </location>
</feature>
<feature type="compositionally biased region" description="Polar residues" evidence="5">
    <location>
        <begin position="555"/>
        <end position="568"/>
    </location>
</feature>
<dbReference type="SMART" id="SM00455">
    <property type="entry name" value="RBD"/>
    <property type="match status" value="2"/>
</dbReference>
<keyword evidence="4" id="KW-0677">Repeat</keyword>
<dbReference type="PROSITE" id="PS50877">
    <property type="entry name" value="GOLOCO"/>
    <property type="match status" value="1"/>
</dbReference>
<dbReference type="InterPro" id="IPR024066">
    <property type="entry name" value="RGS_subdom1/3"/>
</dbReference>
<protein>
    <submittedName>
        <fullName evidence="8">Regulator of G-protein signaling loco</fullName>
    </submittedName>
</protein>
<dbReference type="SUPFAM" id="SSF54236">
    <property type="entry name" value="Ubiquitin-like"/>
    <property type="match status" value="2"/>
</dbReference>
<evidence type="ECO:0000256" key="5">
    <source>
        <dbReference type="SAM" id="MobiDB-lite"/>
    </source>
</evidence>
<dbReference type="GO" id="GO:0007165">
    <property type="term" value="P:signal transduction"/>
    <property type="evidence" value="ECO:0007669"/>
    <property type="project" value="InterPro"/>
</dbReference>
<dbReference type="SMART" id="SM00315">
    <property type="entry name" value="RGS"/>
    <property type="match status" value="1"/>
</dbReference>
<feature type="compositionally biased region" description="Basic and acidic residues" evidence="5">
    <location>
        <begin position="250"/>
        <end position="260"/>
    </location>
</feature>
<comment type="caution">
    <text evidence="8">The sequence shown here is derived from an EMBL/GenBank/DDBJ whole genome shotgun (WGS) entry which is preliminary data.</text>
</comment>
<feature type="domain" description="RBD" evidence="7">
    <location>
        <begin position="390"/>
        <end position="460"/>
    </location>
</feature>
<evidence type="ECO:0000256" key="2">
    <source>
        <dbReference type="ARBA" id="ARBA00022468"/>
    </source>
</evidence>
<dbReference type="Gene3D" id="3.10.20.90">
    <property type="entry name" value="Phosphatidylinositol 3-kinase Catalytic Subunit, Chain A, domain 1"/>
    <property type="match status" value="2"/>
</dbReference>
<dbReference type="InterPro" id="IPR029071">
    <property type="entry name" value="Ubiquitin-like_domsf"/>
</dbReference>
<dbReference type="Proteomes" id="UP000326759">
    <property type="component" value="Unassembled WGS sequence"/>
</dbReference>
<keyword evidence="9" id="KW-1185">Reference proteome</keyword>
<evidence type="ECO:0000313" key="9">
    <source>
        <dbReference type="Proteomes" id="UP000326759"/>
    </source>
</evidence>
<dbReference type="GO" id="GO:0008277">
    <property type="term" value="P:regulation of G protein-coupled receptor signaling pathway"/>
    <property type="evidence" value="ECO:0007669"/>
    <property type="project" value="TreeGrafter"/>
</dbReference>
<dbReference type="PROSITE" id="PS50898">
    <property type="entry name" value="RBD"/>
    <property type="match status" value="2"/>
</dbReference>
<dbReference type="EMBL" id="SEYY01020634">
    <property type="protein sequence ID" value="KAB7497147.1"/>
    <property type="molecule type" value="Genomic_DNA"/>
</dbReference>
<dbReference type="FunFam" id="1.10.167.10:FF:000001">
    <property type="entry name" value="Putative regulator of g-protein signaling 12"/>
    <property type="match status" value="1"/>
</dbReference>
<dbReference type="PROSITE" id="PS50132">
    <property type="entry name" value="RGS"/>
    <property type="match status" value="1"/>
</dbReference>
<dbReference type="GO" id="GO:0005886">
    <property type="term" value="C:plasma membrane"/>
    <property type="evidence" value="ECO:0007669"/>
    <property type="project" value="TreeGrafter"/>
</dbReference>
<keyword evidence="2" id="KW-0343">GTPase activation</keyword>
<evidence type="ECO:0000256" key="4">
    <source>
        <dbReference type="ARBA" id="ARBA00022737"/>
    </source>
</evidence>
<dbReference type="AlphaFoldDB" id="A0A5N5ST20"/>
<dbReference type="Gene3D" id="1.10.167.10">
    <property type="entry name" value="Regulator of G-protein Signalling 4, domain 2"/>
    <property type="match status" value="1"/>
</dbReference>
<accession>A0A5N5ST20</accession>
<dbReference type="InterPro" id="IPR036305">
    <property type="entry name" value="RGS_sf"/>
</dbReference>
<evidence type="ECO:0000259" key="6">
    <source>
        <dbReference type="PROSITE" id="PS50132"/>
    </source>
</evidence>
<dbReference type="OrthoDB" id="196547at2759"/>
<gene>
    <name evidence="8" type="primary">loco</name>
    <name evidence="8" type="ORF">Anas_09113</name>
</gene>
<dbReference type="PANTHER" id="PTHR45945:SF3">
    <property type="entry name" value="REGULATOR OF G-PROTEIN SIGNALING LOCO"/>
    <property type="match status" value="1"/>
</dbReference>
<dbReference type="InterPro" id="IPR016137">
    <property type="entry name" value="RGS"/>
</dbReference>
<proteinExistence type="predicted"/>
<evidence type="ECO:0000259" key="7">
    <source>
        <dbReference type="PROSITE" id="PS50898"/>
    </source>
</evidence>
<dbReference type="GO" id="GO:0005096">
    <property type="term" value="F:GTPase activator activity"/>
    <property type="evidence" value="ECO:0007669"/>
    <property type="project" value="UniProtKB-KW"/>
</dbReference>
<dbReference type="InterPro" id="IPR003109">
    <property type="entry name" value="GoLoco_motif"/>
</dbReference>
<feature type="region of interest" description="Disordered" evidence="5">
    <location>
        <begin position="241"/>
        <end position="292"/>
    </location>
</feature>
<dbReference type="Gene3D" id="1.10.196.10">
    <property type="match status" value="1"/>
</dbReference>
<name>A0A5N5ST20_9CRUS</name>
<dbReference type="PANTHER" id="PTHR45945">
    <property type="entry name" value="REGULATOR OF G-PROTEIN SIGNALING LOCO"/>
    <property type="match status" value="1"/>
</dbReference>
<dbReference type="InterPro" id="IPR003116">
    <property type="entry name" value="RBD_dom"/>
</dbReference>
<dbReference type="SUPFAM" id="SSF48097">
    <property type="entry name" value="Regulator of G-protein signaling, RGS"/>
    <property type="match status" value="1"/>
</dbReference>
<feature type="compositionally biased region" description="Polar residues" evidence="5">
    <location>
        <begin position="44"/>
        <end position="54"/>
    </location>
</feature>
<dbReference type="GO" id="GO:0005737">
    <property type="term" value="C:cytoplasm"/>
    <property type="evidence" value="ECO:0007669"/>
    <property type="project" value="UniProtKB-SubCell"/>
</dbReference>
<dbReference type="PRINTS" id="PR01301">
    <property type="entry name" value="RGSPROTEIN"/>
</dbReference>
<dbReference type="Pfam" id="PF02196">
    <property type="entry name" value="RBD"/>
    <property type="match status" value="2"/>
</dbReference>
<feature type="region of interest" description="Disordered" evidence="5">
    <location>
        <begin position="535"/>
        <end position="570"/>
    </location>
</feature>
<feature type="region of interest" description="Disordered" evidence="5">
    <location>
        <begin position="22"/>
        <end position="60"/>
    </location>
</feature>
<organism evidence="8 9">
    <name type="scientific">Armadillidium nasatum</name>
    <dbReference type="NCBI Taxonomy" id="96803"/>
    <lineage>
        <taxon>Eukaryota</taxon>
        <taxon>Metazoa</taxon>
        <taxon>Ecdysozoa</taxon>
        <taxon>Arthropoda</taxon>
        <taxon>Crustacea</taxon>
        <taxon>Multicrustacea</taxon>
        <taxon>Malacostraca</taxon>
        <taxon>Eumalacostraca</taxon>
        <taxon>Peracarida</taxon>
        <taxon>Isopoda</taxon>
        <taxon>Oniscidea</taxon>
        <taxon>Crinocheta</taxon>
        <taxon>Armadillidiidae</taxon>
        <taxon>Armadillidium</taxon>
    </lineage>
</organism>
<dbReference type="GO" id="GO:0005634">
    <property type="term" value="C:nucleus"/>
    <property type="evidence" value="ECO:0007669"/>
    <property type="project" value="TreeGrafter"/>
</dbReference>
<evidence type="ECO:0000313" key="8">
    <source>
        <dbReference type="EMBL" id="KAB7497147.1"/>
    </source>
</evidence>
<comment type="subcellular location">
    <subcellularLocation>
        <location evidence="1">Cytoplasm</location>
    </subcellularLocation>
</comment>
<dbReference type="InterPro" id="IPR044926">
    <property type="entry name" value="RGS_subdomain_2"/>
</dbReference>
<dbReference type="Pfam" id="PF00615">
    <property type="entry name" value="RGS"/>
    <property type="match status" value="1"/>
</dbReference>
<feature type="domain" description="RBD" evidence="7">
    <location>
        <begin position="319"/>
        <end position="389"/>
    </location>
</feature>